<dbReference type="InterPro" id="IPR026881">
    <property type="entry name" value="WYL_dom"/>
</dbReference>
<dbReference type="GO" id="GO:0003678">
    <property type="term" value="F:DNA helicase activity"/>
    <property type="evidence" value="ECO:0007669"/>
    <property type="project" value="InterPro"/>
</dbReference>
<dbReference type="InterPro" id="IPR010285">
    <property type="entry name" value="DNA_helicase_pif1-like_DEAD"/>
</dbReference>
<dbReference type="SUPFAM" id="SSF52540">
    <property type="entry name" value="P-loop containing nucleoside triphosphate hydrolases"/>
    <property type="match status" value="2"/>
</dbReference>
<evidence type="ECO:0000313" key="3">
    <source>
        <dbReference type="EMBL" id="QIV94375.1"/>
    </source>
</evidence>
<accession>A0A6M3HT85</accession>
<dbReference type="PANTHER" id="PTHR47642">
    <property type="entry name" value="ATP-DEPENDENT DNA HELICASE"/>
    <property type="match status" value="1"/>
</dbReference>
<dbReference type="PROSITE" id="PS52050">
    <property type="entry name" value="WYL"/>
    <property type="match status" value="1"/>
</dbReference>
<name>A0A6M3HT85_9GAMM</name>
<proteinExistence type="predicted"/>
<organism evidence="3 4">
    <name type="scientific">Allofrancisella frigidaquae</name>
    <dbReference type="NCBI Taxonomy" id="1085644"/>
    <lineage>
        <taxon>Bacteria</taxon>
        <taxon>Pseudomonadati</taxon>
        <taxon>Pseudomonadota</taxon>
        <taxon>Gammaproteobacteria</taxon>
        <taxon>Thiotrichales</taxon>
        <taxon>Francisellaceae</taxon>
        <taxon>Allofrancisella</taxon>
    </lineage>
</organism>
<dbReference type="RefSeq" id="WP_172106537.1">
    <property type="nucleotide sequence ID" value="NZ_CP038017.1"/>
</dbReference>
<dbReference type="InterPro" id="IPR051055">
    <property type="entry name" value="PIF1_helicase"/>
</dbReference>
<evidence type="ECO:0000259" key="2">
    <source>
        <dbReference type="Pfam" id="PF13280"/>
    </source>
</evidence>
<dbReference type="Pfam" id="PF13280">
    <property type="entry name" value="WYL"/>
    <property type="match status" value="1"/>
</dbReference>
<dbReference type="FunFam" id="3.40.50.300:FF:001498">
    <property type="entry name" value="ATP-dependent DNA helicase"/>
    <property type="match status" value="1"/>
</dbReference>
<dbReference type="AlphaFoldDB" id="A0A6M3HT85"/>
<protein>
    <submittedName>
        <fullName evidence="3">AAA family ATPase</fullName>
    </submittedName>
</protein>
<sequence length="512" mass="58787">MNLDINPQFSKALDLLKTGEEHLFITGKAGTGKSTLLNHFCKTTKDKPVILAPTGVAALNVQGETIHNFFNFYIDVTPDKIINKQIRPKNPKIYQKINTIVIDEASMLRADLLDCIDVFLRIYGKNETLPFGGVQMVFIGDLYQLPPVVNKAEKKTFASLYDSSYFFSAKAIQNIELNIIELDKIYRQKDQDFIDLLNKIRNKTIEQIDLDKLNSQLYNNTNTCDKFTINLTSTNKSADQINEAKLGQLKHKSRFSHAIITGDFGKEYFPTSPELQYKIGAQIMMLNNDSNNRWVNGSIAEIIDVQYDEDEQEYLKVLLNDSNRVVKVYPHTWAVYRFFLKNSKLVSESIGSFTQYPFRLAWAITIHKSQGKTFDRAVIDLGATSFASGQTYVALSRCTSFEGITLKVPIKKHHVRVDYKVYKFLTDYAYKKANEKQSFDRKLEIIEEAIKSENELSIIYLKANDTRSERVIIPISVGRRIYQGKKFYGLLAYCTSQQEERMFTVDRILEIT</sequence>
<gene>
    <name evidence="3" type="ORF">E3E15_02970</name>
</gene>
<reference evidence="3 4" key="1">
    <citation type="submission" date="2019-03" db="EMBL/GenBank/DDBJ databases">
        <title>Complete Genome Sequence of Allofrancisella frigidaquae Strain SYSU 10HL1970 Isolated from Water-Cooling Systems in China.</title>
        <authorList>
            <person name="Ohrman C."/>
            <person name="Uneklint I."/>
            <person name="Sjodin A."/>
        </authorList>
    </citation>
    <scope>NUCLEOTIDE SEQUENCE [LARGE SCALE GENOMIC DNA]</scope>
    <source>
        <strain evidence="3 4">SYSU 10HL1970</strain>
    </source>
</reference>
<dbReference type="EMBL" id="CP038017">
    <property type="protein sequence ID" value="QIV94375.1"/>
    <property type="molecule type" value="Genomic_DNA"/>
</dbReference>
<dbReference type="KEGG" id="afri:E3E15_02970"/>
<dbReference type="GO" id="GO:0000723">
    <property type="term" value="P:telomere maintenance"/>
    <property type="evidence" value="ECO:0007669"/>
    <property type="project" value="InterPro"/>
</dbReference>
<dbReference type="Gene3D" id="3.40.50.300">
    <property type="entry name" value="P-loop containing nucleotide triphosphate hydrolases"/>
    <property type="match status" value="2"/>
</dbReference>
<dbReference type="Pfam" id="PF05970">
    <property type="entry name" value="PIF1"/>
    <property type="match status" value="1"/>
</dbReference>
<feature type="domain" description="DNA helicase Pif1-like DEAD-box helicase" evidence="1">
    <location>
        <begin position="20"/>
        <end position="207"/>
    </location>
</feature>
<evidence type="ECO:0000259" key="1">
    <source>
        <dbReference type="Pfam" id="PF05970"/>
    </source>
</evidence>
<evidence type="ECO:0000313" key="4">
    <source>
        <dbReference type="Proteomes" id="UP000503320"/>
    </source>
</evidence>
<feature type="domain" description="WYL" evidence="2">
    <location>
        <begin position="442"/>
        <end position="512"/>
    </location>
</feature>
<keyword evidence="4" id="KW-1185">Reference proteome</keyword>
<dbReference type="InterPro" id="IPR027417">
    <property type="entry name" value="P-loop_NTPase"/>
</dbReference>
<dbReference type="Proteomes" id="UP000503320">
    <property type="component" value="Chromosome"/>
</dbReference>
<dbReference type="CDD" id="cd18809">
    <property type="entry name" value="SF1_C_RecD"/>
    <property type="match status" value="1"/>
</dbReference>
<dbReference type="GO" id="GO:0006281">
    <property type="term" value="P:DNA repair"/>
    <property type="evidence" value="ECO:0007669"/>
    <property type="project" value="InterPro"/>
</dbReference>